<accession>A0A1F5Y087</accession>
<dbReference type="Pfam" id="PF01367">
    <property type="entry name" value="5_3_exonuc"/>
    <property type="match status" value="1"/>
</dbReference>
<evidence type="ECO:0000259" key="12">
    <source>
        <dbReference type="SMART" id="SM00482"/>
    </source>
</evidence>
<evidence type="ECO:0000313" key="14">
    <source>
        <dbReference type="Proteomes" id="UP000178894"/>
    </source>
</evidence>
<dbReference type="SMART" id="SM00279">
    <property type="entry name" value="HhH2"/>
    <property type="match status" value="1"/>
</dbReference>
<feature type="domain" description="DNA-directed DNA polymerase family A palm" evidence="12">
    <location>
        <begin position="620"/>
        <end position="827"/>
    </location>
</feature>
<dbReference type="Proteomes" id="UP000178894">
    <property type="component" value="Unassembled WGS sequence"/>
</dbReference>
<dbReference type="GO" id="GO:0008409">
    <property type="term" value="F:5'-3' exonuclease activity"/>
    <property type="evidence" value="ECO:0007669"/>
    <property type="project" value="InterPro"/>
</dbReference>
<evidence type="ECO:0000256" key="9">
    <source>
        <dbReference type="ARBA" id="ARBA00023204"/>
    </source>
</evidence>
<dbReference type="EC" id="2.7.7.7" evidence="2"/>
<dbReference type="NCBIfam" id="NF004397">
    <property type="entry name" value="PRK05755.1"/>
    <property type="match status" value="1"/>
</dbReference>
<dbReference type="InterPro" id="IPR036397">
    <property type="entry name" value="RNaseH_sf"/>
</dbReference>
<evidence type="ECO:0000256" key="5">
    <source>
        <dbReference type="ARBA" id="ARBA00022705"/>
    </source>
</evidence>
<dbReference type="SMART" id="SM00475">
    <property type="entry name" value="53EXOc"/>
    <property type="match status" value="1"/>
</dbReference>
<evidence type="ECO:0000313" key="13">
    <source>
        <dbReference type="EMBL" id="OGF93608.1"/>
    </source>
</evidence>
<dbReference type="PANTHER" id="PTHR10133">
    <property type="entry name" value="DNA POLYMERASE I"/>
    <property type="match status" value="1"/>
</dbReference>
<dbReference type="CDD" id="cd09859">
    <property type="entry name" value="PIN_53EXO"/>
    <property type="match status" value="1"/>
</dbReference>
<dbReference type="FunFam" id="1.10.150.20:FF:000003">
    <property type="entry name" value="DNA polymerase I"/>
    <property type="match status" value="1"/>
</dbReference>
<dbReference type="FunFam" id="1.20.1060.10:FF:000001">
    <property type="entry name" value="DNA polymerase I"/>
    <property type="match status" value="1"/>
</dbReference>
<dbReference type="GO" id="GO:0006261">
    <property type="term" value="P:DNA-templated DNA replication"/>
    <property type="evidence" value="ECO:0007669"/>
    <property type="project" value="InterPro"/>
</dbReference>
<keyword evidence="4" id="KW-0548">Nucleotidyltransferase</keyword>
<keyword evidence="6" id="KW-0227">DNA damage</keyword>
<dbReference type="SMART" id="SM00482">
    <property type="entry name" value="POLAc"/>
    <property type="match status" value="1"/>
</dbReference>
<sequence length="872" mass="98968">MPKDKNKILVLLDMHAILHRSFHALPAFSSQKGEPTGALYGLVTFLFKAIRELKPDYIAAGYDLPEPTFRHAAYDKYKEQRPEPVSDLVMQIKRSYDILNALGIKYFEHAKFEADDVIGTLAEKAKSIKDLEIIVASGDMDTLQLVKGTKIRVFTLKKGINDTIIYNEEKVRERFGFGPELLADYKGLRGDPSDNIPGIPGIGEKGASELILKFGNLEKIFKAIKKDRGELIKKGIKERTVKLLEEHEEEALFSRELGTIRRDVQIDFDLEKLKWKNGYDDKKVTDLFKELGFMSLLAKLPSFTDLPAGEVGVSEDKPAEIDVEKDLDFLEKENKIFWHESEGKIYAAANDGKVFSFDAGDKKIKSLLESKKEHYFFDAKKTAHIASPPKIPPIKLDLKIAAWLTRPAAQSTGIYSAIHSFLPKESLREGEILKAVSLLPKLAAVLEKEIREKKLMRVWEEIELPLIPVIYNMEKTGILIDSVFLKKLSAETEKKLILLEKKIWEICGAEFNINSPKQLSEVLFGELGLSAKGLKKTGTGAKSTRESELLKLKGIHPVIQELLSFRELSKLKSTYLDTLPEMVDIGGRVHTTYDQAGAATGRISSSEPNLQNIPIRSEAGREVRKAFLARPGFELVAFDYSQLELRIAAILSGDKKMIKAFQEGRDIHAITAAEIFNVKEPEVTDDMRRKAKVINFGILYGMGVNALSQALEVPRDKAQEFWEEYFRDFDGVYRFLEETKKKAHKQGYVETLFGRRRYLPEIYSQAEYIRKEAERMATNAPIQGTEADIVKIGMVLAQDFIDKNFEGKAFQLLQIHDELLFEVKKSDAEFFIKEVKKILEEIYRSEVVLKVDAKIGKNWGEMKKYAILKEKV</sequence>
<proteinExistence type="inferred from homology"/>
<dbReference type="InterPro" id="IPR002298">
    <property type="entry name" value="DNA_polymerase_A"/>
</dbReference>
<reference evidence="13 14" key="1">
    <citation type="journal article" date="2016" name="Nat. Commun.">
        <title>Thousands of microbial genomes shed light on interconnected biogeochemical processes in an aquifer system.</title>
        <authorList>
            <person name="Anantharaman K."/>
            <person name="Brown C.T."/>
            <person name="Hug L.A."/>
            <person name="Sharon I."/>
            <person name="Castelle C.J."/>
            <person name="Probst A.J."/>
            <person name="Thomas B.C."/>
            <person name="Singh A."/>
            <person name="Wilkins M.J."/>
            <person name="Karaoz U."/>
            <person name="Brodie E.L."/>
            <person name="Williams K.H."/>
            <person name="Hubbard S.S."/>
            <person name="Banfield J.F."/>
        </authorList>
    </citation>
    <scope>NUCLEOTIDE SEQUENCE [LARGE SCALE GENOMIC DNA]</scope>
</reference>
<feature type="domain" description="5'-3' exonuclease" evidence="11">
    <location>
        <begin position="4"/>
        <end position="276"/>
    </location>
</feature>
<evidence type="ECO:0000256" key="4">
    <source>
        <dbReference type="ARBA" id="ARBA00022695"/>
    </source>
</evidence>
<dbReference type="SUPFAM" id="SSF56672">
    <property type="entry name" value="DNA/RNA polymerases"/>
    <property type="match status" value="1"/>
</dbReference>
<comment type="similarity">
    <text evidence="1">Belongs to the DNA polymerase type-A family.</text>
</comment>
<evidence type="ECO:0000256" key="6">
    <source>
        <dbReference type="ARBA" id="ARBA00022763"/>
    </source>
</evidence>
<dbReference type="Gene3D" id="3.30.420.10">
    <property type="entry name" value="Ribonuclease H-like superfamily/Ribonuclease H"/>
    <property type="match status" value="1"/>
</dbReference>
<keyword evidence="3" id="KW-0808">Transferase</keyword>
<keyword evidence="8" id="KW-0238">DNA-binding</keyword>
<dbReference type="InterPro" id="IPR008918">
    <property type="entry name" value="HhH2"/>
</dbReference>
<protein>
    <recommendedName>
        <fullName evidence="2">DNA-directed DNA polymerase</fullName>
        <ecNumber evidence="2">2.7.7.7</ecNumber>
    </recommendedName>
</protein>
<dbReference type="Gene3D" id="3.30.70.370">
    <property type="match status" value="1"/>
</dbReference>
<dbReference type="CDD" id="cd09898">
    <property type="entry name" value="H3TH_53EXO"/>
    <property type="match status" value="1"/>
</dbReference>
<dbReference type="PROSITE" id="PS00447">
    <property type="entry name" value="DNA_POLYMERASE_A"/>
    <property type="match status" value="1"/>
</dbReference>
<dbReference type="InterPro" id="IPR001098">
    <property type="entry name" value="DNA-dir_DNA_pol_A_palm_dom"/>
</dbReference>
<comment type="catalytic activity">
    <reaction evidence="10">
        <text>DNA(n) + a 2'-deoxyribonucleoside 5'-triphosphate = DNA(n+1) + diphosphate</text>
        <dbReference type="Rhea" id="RHEA:22508"/>
        <dbReference type="Rhea" id="RHEA-COMP:17339"/>
        <dbReference type="Rhea" id="RHEA-COMP:17340"/>
        <dbReference type="ChEBI" id="CHEBI:33019"/>
        <dbReference type="ChEBI" id="CHEBI:61560"/>
        <dbReference type="ChEBI" id="CHEBI:173112"/>
        <dbReference type="EC" id="2.7.7.7"/>
    </reaction>
</comment>
<evidence type="ECO:0000256" key="8">
    <source>
        <dbReference type="ARBA" id="ARBA00023125"/>
    </source>
</evidence>
<comment type="caution">
    <text evidence="13">The sequence shown here is derived from an EMBL/GenBank/DDBJ whole genome shotgun (WGS) entry which is preliminary data.</text>
</comment>
<dbReference type="Gene3D" id="1.20.1060.10">
    <property type="entry name" value="Taq DNA Polymerase, Chain T, domain 4"/>
    <property type="match status" value="1"/>
</dbReference>
<evidence type="ECO:0000256" key="2">
    <source>
        <dbReference type="ARBA" id="ARBA00012417"/>
    </source>
</evidence>
<evidence type="ECO:0000256" key="7">
    <source>
        <dbReference type="ARBA" id="ARBA00022932"/>
    </source>
</evidence>
<organism evidence="13 14">
    <name type="scientific">Candidatus Giovannonibacteria bacterium RIFCSPLOWO2_12_FULL_44_15</name>
    <dbReference type="NCBI Taxonomy" id="1798364"/>
    <lineage>
        <taxon>Bacteria</taxon>
        <taxon>Candidatus Giovannoniibacteriota</taxon>
    </lineage>
</organism>
<dbReference type="AlphaFoldDB" id="A0A1F5Y087"/>
<dbReference type="STRING" id="1798364.A3G54_03440"/>
<dbReference type="SUPFAM" id="SSF88723">
    <property type="entry name" value="PIN domain-like"/>
    <property type="match status" value="1"/>
</dbReference>
<dbReference type="FunFam" id="1.10.150.20:FF:000002">
    <property type="entry name" value="DNA polymerase I"/>
    <property type="match status" value="1"/>
</dbReference>
<dbReference type="InterPro" id="IPR029060">
    <property type="entry name" value="PIN-like_dom_sf"/>
</dbReference>
<dbReference type="GO" id="GO:0006302">
    <property type="term" value="P:double-strand break repair"/>
    <property type="evidence" value="ECO:0007669"/>
    <property type="project" value="TreeGrafter"/>
</dbReference>
<evidence type="ECO:0000256" key="3">
    <source>
        <dbReference type="ARBA" id="ARBA00022679"/>
    </source>
</evidence>
<dbReference type="GO" id="GO:0003677">
    <property type="term" value="F:DNA binding"/>
    <property type="evidence" value="ECO:0007669"/>
    <property type="project" value="UniProtKB-KW"/>
</dbReference>
<keyword evidence="7" id="KW-0239">DNA-directed DNA polymerase</keyword>
<dbReference type="SUPFAM" id="SSF47807">
    <property type="entry name" value="5' to 3' exonuclease, C-terminal subdomain"/>
    <property type="match status" value="1"/>
</dbReference>
<dbReference type="Gene3D" id="1.10.150.20">
    <property type="entry name" value="5' to 3' exonuclease, C-terminal subdomain"/>
    <property type="match status" value="2"/>
</dbReference>
<dbReference type="InterPro" id="IPR020045">
    <property type="entry name" value="DNA_polI_H3TH"/>
</dbReference>
<name>A0A1F5Y087_9BACT</name>
<evidence type="ECO:0000256" key="10">
    <source>
        <dbReference type="ARBA" id="ARBA00049244"/>
    </source>
</evidence>
<dbReference type="PANTHER" id="PTHR10133:SF27">
    <property type="entry name" value="DNA POLYMERASE NU"/>
    <property type="match status" value="1"/>
</dbReference>
<dbReference type="InterPro" id="IPR002421">
    <property type="entry name" value="5-3_exonuclease"/>
</dbReference>
<dbReference type="GO" id="GO:0003887">
    <property type="term" value="F:DNA-directed DNA polymerase activity"/>
    <property type="evidence" value="ECO:0007669"/>
    <property type="project" value="UniProtKB-KW"/>
</dbReference>
<dbReference type="InterPro" id="IPR019760">
    <property type="entry name" value="DNA-dir_DNA_pol_A_CS"/>
</dbReference>
<dbReference type="InterPro" id="IPR043502">
    <property type="entry name" value="DNA/RNA_pol_sf"/>
</dbReference>
<keyword evidence="5" id="KW-0235">DNA replication</keyword>
<gene>
    <name evidence="13" type="ORF">A3G54_03440</name>
</gene>
<evidence type="ECO:0000259" key="11">
    <source>
        <dbReference type="SMART" id="SM00475"/>
    </source>
</evidence>
<dbReference type="CDD" id="cd08637">
    <property type="entry name" value="DNA_pol_A_pol_I_C"/>
    <property type="match status" value="1"/>
</dbReference>
<evidence type="ECO:0000256" key="1">
    <source>
        <dbReference type="ARBA" id="ARBA00007705"/>
    </source>
</evidence>
<dbReference type="Pfam" id="PF00476">
    <property type="entry name" value="DNA_pol_A"/>
    <property type="match status" value="1"/>
</dbReference>
<dbReference type="EMBL" id="MFIQ01000012">
    <property type="protein sequence ID" value="OGF93608.1"/>
    <property type="molecule type" value="Genomic_DNA"/>
</dbReference>
<dbReference type="Pfam" id="PF02739">
    <property type="entry name" value="5_3_exonuc_N"/>
    <property type="match status" value="1"/>
</dbReference>
<dbReference type="InterPro" id="IPR020046">
    <property type="entry name" value="5-3_exonucl_a-hlix_arch_N"/>
</dbReference>
<dbReference type="Gene3D" id="3.40.50.1010">
    <property type="entry name" value="5'-nuclease"/>
    <property type="match status" value="1"/>
</dbReference>
<dbReference type="PRINTS" id="PR00868">
    <property type="entry name" value="DNAPOLI"/>
</dbReference>
<dbReference type="InterPro" id="IPR036279">
    <property type="entry name" value="5-3_exonuclease_C_sf"/>
</dbReference>
<keyword evidence="9" id="KW-0234">DNA repair</keyword>